<dbReference type="EMBL" id="PDBW01000001">
    <property type="protein sequence ID" value="PFH01286.1"/>
    <property type="molecule type" value="Genomic_DNA"/>
</dbReference>
<organism evidence="3 4">
    <name type="scientific">Acetivibrio thermocellus AD2</name>
    <dbReference type="NCBI Taxonomy" id="1138384"/>
    <lineage>
        <taxon>Bacteria</taxon>
        <taxon>Bacillati</taxon>
        <taxon>Bacillota</taxon>
        <taxon>Clostridia</taxon>
        <taxon>Eubacteriales</taxon>
        <taxon>Oscillospiraceae</taxon>
        <taxon>Acetivibrio</taxon>
    </lineage>
</organism>
<dbReference type="SUPFAM" id="SSF55383">
    <property type="entry name" value="Copper amine oxidase, domain N"/>
    <property type="match status" value="1"/>
</dbReference>
<dbReference type="RefSeq" id="WP_003516462.1">
    <property type="nucleotide sequence ID" value="NZ_CP013828.1"/>
</dbReference>
<name>A0AB36TCI2_ACETH</name>
<gene>
    <name evidence="3" type="ORF">M972_1115</name>
</gene>
<feature type="compositionally biased region" description="Polar residues" evidence="1">
    <location>
        <begin position="96"/>
        <end position="127"/>
    </location>
</feature>
<evidence type="ECO:0000256" key="1">
    <source>
        <dbReference type="SAM" id="MobiDB-lite"/>
    </source>
</evidence>
<evidence type="ECO:0000313" key="4">
    <source>
        <dbReference type="Proteomes" id="UP000223596"/>
    </source>
</evidence>
<accession>A0AB36TCI2</accession>
<feature type="domain" description="Copper amine oxidase-like N-terminal" evidence="2">
    <location>
        <begin position="60"/>
        <end position="101"/>
    </location>
</feature>
<dbReference type="Pfam" id="PF07833">
    <property type="entry name" value="Cu_amine_oxidN1"/>
    <property type="match status" value="1"/>
</dbReference>
<protein>
    <submittedName>
        <fullName evidence="3">Copper amine oxidase-like protein</fullName>
    </submittedName>
</protein>
<evidence type="ECO:0000259" key="2">
    <source>
        <dbReference type="Pfam" id="PF07833"/>
    </source>
</evidence>
<feature type="region of interest" description="Disordered" evidence="1">
    <location>
        <begin position="96"/>
        <end position="131"/>
    </location>
</feature>
<dbReference type="InterPro" id="IPR012854">
    <property type="entry name" value="Cu_amine_oxidase-like_N"/>
</dbReference>
<dbReference type="AlphaFoldDB" id="A0AB36TCI2"/>
<dbReference type="Proteomes" id="UP000223596">
    <property type="component" value="Unassembled WGS sequence"/>
</dbReference>
<dbReference type="InterPro" id="IPR036582">
    <property type="entry name" value="Mao_N_sf"/>
</dbReference>
<evidence type="ECO:0000313" key="3">
    <source>
        <dbReference type="EMBL" id="PFH01286.1"/>
    </source>
</evidence>
<reference evidence="3 4" key="1">
    <citation type="submission" date="2017-09" db="EMBL/GenBank/DDBJ databases">
        <title>Evaluation of Pacific Biosciences Sequencing Technology to Finishing C. thermocellum Genome Sequences.</title>
        <authorList>
            <person name="Brown S."/>
        </authorList>
    </citation>
    <scope>NUCLEOTIDE SEQUENCE [LARGE SCALE GENOMIC DNA]</scope>
    <source>
        <strain evidence="3 4">AD2</strain>
    </source>
</reference>
<sequence>MKKMTKVSLAVVVLLVTSIIAAGTVWGSNALRKIDAVANDNIKIYYNGDLANLTDTDGSKISPVIINGRTYLPLRAMSELLGIDIEWDGTTQSIYLSTDSTPSNTGTPKPQTTPAPSTETSKPSKNKGTMDDPISIGDTFYWSAKEKYIDTNVSADYSFTLLDVKPMTIDEIKDLGFNVTSNNEKFDYVMITAKVTVSNAKVESGEVYPELAFAVDIWGTKTPSGYSVIGGTDYGFDGSLNRSFSEVVKGSDGLTKKLKAGEVGNYSYTGKAIIPLTKGEENYLVITKGYSFDYDDRFVYFRLK</sequence>
<comment type="caution">
    <text evidence="3">The sequence shown here is derived from an EMBL/GenBank/DDBJ whole genome shotgun (WGS) entry which is preliminary data.</text>
</comment>
<proteinExistence type="predicted"/>